<dbReference type="RefSeq" id="WP_188868002.1">
    <property type="nucleotide sequence ID" value="NZ_BMNW01000011.1"/>
</dbReference>
<evidence type="ECO:0000256" key="3">
    <source>
        <dbReference type="SAM" id="SignalP"/>
    </source>
</evidence>
<gene>
    <name evidence="4" type="primary">traY-1</name>
    <name evidence="4" type="ORF">GCM10009425_41090</name>
</gene>
<comment type="caution">
    <text evidence="4">The sequence shown here is derived from an EMBL/GenBank/DDBJ whole genome shotgun (WGS) entry which is preliminary data.</text>
</comment>
<evidence type="ECO:0000313" key="4">
    <source>
        <dbReference type="EMBL" id="GGM26159.1"/>
    </source>
</evidence>
<protein>
    <submittedName>
        <fullName evidence="4">Conjugal transfer protein</fullName>
    </submittedName>
</protein>
<feature type="chain" id="PRO_5047441741" evidence="3">
    <location>
        <begin position="23"/>
        <end position="728"/>
    </location>
</feature>
<organism evidence="4 5">
    <name type="scientific">Pseudomonas asuensis</name>
    <dbReference type="NCBI Taxonomy" id="1825787"/>
    <lineage>
        <taxon>Bacteria</taxon>
        <taxon>Pseudomonadati</taxon>
        <taxon>Pseudomonadota</taxon>
        <taxon>Gammaproteobacteria</taxon>
        <taxon>Pseudomonadales</taxon>
        <taxon>Pseudomonadaceae</taxon>
        <taxon>Pseudomonas</taxon>
    </lineage>
</organism>
<dbReference type="NCBIfam" id="TIGR04346">
    <property type="entry name" value="DotA_TraY"/>
    <property type="match status" value="1"/>
</dbReference>
<keyword evidence="5" id="KW-1185">Reference proteome</keyword>
<keyword evidence="2" id="KW-0812">Transmembrane</keyword>
<proteinExistence type="predicted"/>
<name>A0ABQ2H2S5_9PSED</name>
<feature type="signal peptide" evidence="3">
    <location>
        <begin position="1"/>
        <end position="22"/>
    </location>
</feature>
<evidence type="ECO:0000256" key="1">
    <source>
        <dbReference type="SAM" id="MobiDB-lite"/>
    </source>
</evidence>
<keyword evidence="2" id="KW-0472">Membrane</keyword>
<dbReference type="Proteomes" id="UP000616499">
    <property type="component" value="Unassembled WGS sequence"/>
</dbReference>
<evidence type="ECO:0000256" key="2">
    <source>
        <dbReference type="SAM" id="Phobius"/>
    </source>
</evidence>
<dbReference type="EMBL" id="BMNW01000011">
    <property type="protein sequence ID" value="GGM26159.1"/>
    <property type="molecule type" value="Genomic_DNA"/>
</dbReference>
<feature type="transmembrane region" description="Helical" evidence="2">
    <location>
        <begin position="546"/>
        <end position="571"/>
    </location>
</feature>
<feature type="transmembrane region" description="Helical" evidence="2">
    <location>
        <begin position="521"/>
        <end position="540"/>
    </location>
</feature>
<feature type="transmembrane region" description="Helical" evidence="2">
    <location>
        <begin position="636"/>
        <end position="657"/>
    </location>
</feature>
<dbReference type="InterPro" id="IPR027628">
    <property type="entry name" value="DotA_TraY"/>
</dbReference>
<keyword evidence="2" id="KW-1133">Transmembrane helix</keyword>
<feature type="transmembrane region" description="Helical" evidence="2">
    <location>
        <begin position="68"/>
        <end position="93"/>
    </location>
</feature>
<feature type="region of interest" description="Disordered" evidence="1">
    <location>
        <begin position="705"/>
        <end position="728"/>
    </location>
</feature>
<feature type="transmembrane region" description="Helical" evidence="2">
    <location>
        <begin position="600"/>
        <end position="624"/>
    </location>
</feature>
<sequence length="728" mass="76339">MKIKWSLFAIASACLYAMPALADSTTLGEIKSAAERSTDKSRQALISIFGNVVNDPLATGGSGGGDTILANIFAVINGSLLVVGAMFACYIMFRKVTQTAHDGNVFDREKHTLWGPIKLVWGLCTLVPTANGWSLSQLLMLWAASVMGVGTANLGVDASIEAFNNGQSMVVQPVMPSTIKLAHSIYELNLCMHGINAGLAQAEANGALVTQDGYIQQNATNSGFALRNKSFVCGGADVNPLLEMQAESTSLFSGTIDTSTIRQAHLKAIKQMQTSLSVSAQAFVNGVVQRKNGGNVTLPNAETAIQSAALQYENTIVAAAATKQGNIAGLAEKLSTSIKEAGWWTLGAWYQTYAQANTKLSDAVAARAAVYGMSSEGDPAMTAIYGNVMAAYKSQQSTSNFTPTIGTVSTGDYSKGAAGTDANKIIGSFFSAPGQSIVNGLIDTNAGGEGRGQLNPIIKMKNLGDYTMVAAETALGAYAAAKAIIYVKNGVSIAGAFSSVVNAVTSIGDALQGVLEAMSPFVIMLIVALIILGGTLSTYVPMVPFIIWFGAAINWLIVVGEAIVAAPLWAFAHLGSDGDGMGPRTAHGYIFILNVMTRPILMVVGFFLGGAAIVAGGTLLNQLFGIALANAQFDSITGMISIIFFLTIYLSMCLNLIHSCFNLIYIVPDQVINWVGGQASASLGRDDNDRMRHAIQVFGQKLDHLTPRGTPNLNRNRQPGGGSGNGFS</sequence>
<reference evidence="5" key="1">
    <citation type="journal article" date="2019" name="Int. J. Syst. Evol. Microbiol.">
        <title>The Global Catalogue of Microorganisms (GCM) 10K type strain sequencing project: providing services to taxonomists for standard genome sequencing and annotation.</title>
        <authorList>
            <consortium name="The Broad Institute Genomics Platform"/>
            <consortium name="The Broad Institute Genome Sequencing Center for Infectious Disease"/>
            <person name="Wu L."/>
            <person name="Ma J."/>
        </authorList>
    </citation>
    <scope>NUCLEOTIDE SEQUENCE [LARGE SCALE GENOMIC DNA]</scope>
    <source>
        <strain evidence="5">JCM 13501</strain>
    </source>
</reference>
<keyword evidence="3" id="KW-0732">Signal</keyword>
<accession>A0ABQ2H2S5</accession>
<feature type="compositionally biased region" description="Gly residues" evidence="1">
    <location>
        <begin position="719"/>
        <end position="728"/>
    </location>
</feature>
<evidence type="ECO:0000313" key="5">
    <source>
        <dbReference type="Proteomes" id="UP000616499"/>
    </source>
</evidence>